<feature type="domain" description="VOC" evidence="1">
    <location>
        <begin position="9"/>
        <end position="134"/>
    </location>
</feature>
<comment type="caution">
    <text evidence="2">The sequence shown here is derived from an EMBL/GenBank/DDBJ whole genome shotgun (WGS) entry which is preliminary data.</text>
</comment>
<protein>
    <submittedName>
        <fullName evidence="2">VOC family protein</fullName>
    </submittedName>
</protein>
<reference evidence="2 3" key="1">
    <citation type="journal article" date="2019" name="Int. J. Syst. Evol. Microbiol.">
        <title>The Global Catalogue of Microorganisms (GCM) 10K type strain sequencing project: providing services to taxonomists for standard genome sequencing and annotation.</title>
        <authorList>
            <consortium name="The Broad Institute Genomics Platform"/>
            <consortium name="The Broad Institute Genome Sequencing Center for Infectious Disease"/>
            <person name="Wu L."/>
            <person name="Ma J."/>
        </authorList>
    </citation>
    <scope>NUCLEOTIDE SEQUENCE [LARGE SCALE GENOMIC DNA]</scope>
    <source>
        <strain evidence="2 3">JCM 3380</strain>
    </source>
</reference>
<evidence type="ECO:0000313" key="3">
    <source>
        <dbReference type="Proteomes" id="UP001500416"/>
    </source>
</evidence>
<dbReference type="InterPro" id="IPR004360">
    <property type="entry name" value="Glyas_Fos-R_dOase_dom"/>
</dbReference>
<sequence length="142" mass="15539">MRGRVSGMTSLHVYLGYRDAGAAIDWLGRAFGFEATMRFPDERGGVAHAELRLGEAALMVFSDHDGYSRAPRRGDTSGQGVYLAVGDAGEVDALFERAVAEGAVPVWEPAGTEWGNHRFRVVDPEGFEWTFGTHRPGQPAEW</sequence>
<evidence type="ECO:0000313" key="2">
    <source>
        <dbReference type="EMBL" id="GAA0222037.1"/>
    </source>
</evidence>
<accession>A0ABN0THT0</accession>
<evidence type="ECO:0000259" key="1">
    <source>
        <dbReference type="PROSITE" id="PS51819"/>
    </source>
</evidence>
<dbReference type="PROSITE" id="PS51819">
    <property type="entry name" value="VOC"/>
    <property type="match status" value="1"/>
</dbReference>
<dbReference type="Pfam" id="PF00903">
    <property type="entry name" value="Glyoxalase"/>
    <property type="match status" value="1"/>
</dbReference>
<dbReference type="PANTHER" id="PTHR34109:SF1">
    <property type="entry name" value="VOC DOMAIN-CONTAINING PROTEIN"/>
    <property type="match status" value="1"/>
</dbReference>
<dbReference type="EMBL" id="BAAABU010000003">
    <property type="protein sequence ID" value="GAA0222037.1"/>
    <property type="molecule type" value="Genomic_DNA"/>
</dbReference>
<organism evidence="2 3">
    <name type="scientific">Saccharothrix mutabilis subsp. mutabilis</name>
    <dbReference type="NCBI Taxonomy" id="66855"/>
    <lineage>
        <taxon>Bacteria</taxon>
        <taxon>Bacillati</taxon>
        <taxon>Actinomycetota</taxon>
        <taxon>Actinomycetes</taxon>
        <taxon>Pseudonocardiales</taxon>
        <taxon>Pseudonocardiaceae</taxon>
        <taxon>Saccharothrix</taxon>
    </lineage>
</organism>
<proteinExistence type="predicted"/>
<name>A0ABN0THT0_9PSEU</name>
<dbReference type="Gene3D" id="3.30.720.120">
    <property type="match status" value="1"/>
</dbReference>
<dbReference type="PANTHER" id="PTHR34109">
    <property type="entry name" value="BNAUNNG04460D PROTEIN-RELATED"/>
    <property type="match status" value="1"/>
</dbReference>
<dbReference type="Proteomes" id="UP001500416">
    <property type="component" value="Unassembled WGS sequence"/>
</dbReference>
<dbReference type="SUPFAM" id="SSF54593">
    <property type="entry name" value="Glyoxalase/Bleomycin resistance protein/Dihydroxybiphenyl dioxygenase"/>
    <property type="match status" value="1"/>
</dbReference>
<dbReference type="InterPro" id="IPR029068">
    <property type="entry name" value="Glyas_Bleomycin-R_OHBP_Dase"/>
</dbReference>
<dbReference type="Gene3D" id="3.30.720.110">
    <property type="match status" value="1"/>
</dbReference>
<keyword evidence="3" id="KW-1185">Reference proteome</keyword>
<dbReference type="InterPro" id="IPR037523">
    <property type="entry name" value="VOC_core"/>
</dbReference>
<gene>
    <name evidence="2" type="ORF">GCM10010492_20270</name>
</gene>